<dbReference type="GeneID" id="63146829"/>
<dbReference type="GO" id="GO:0004519">
    <property type="term" value="F:endonuclease activity"/>
    <property type="evidence" value="ECO:0007669"/>
    <property type="project" value="UniProtKB-KW"/>
</dbReference>
<dbReference type="InterPro" id="IPR000305">
    <property type="entry name" value="GIY-YIG_endonuc"/>
</dbReference>
<keyword evidence="3" id="KW-1185">Reference proteome</keyword>
<protein>
    <submittedName>
        <fullName evidence="2">Endonuclease</fullName>
    </submittedName>
</protein>
<dbReference type="PROSITE" id="PS50164">
    <property type="entry name" value="GIY_YIG"/>
    <property type="match status" value="1"/>
</dbReference>
<comment type="similarity">
    <text evidence="1">Belongs to the UPF0213 family.</text>
</comment>
<proteinExistence type="inferred from homology"/>
<dbReference type="PANTHER" id="PTHR34477">
    <property type="entry name" value="UPF0213 PROTEIN YHBQ"/>
    <property type="match status" value="1"/>
</dbReference>
<dbReference type="SMART" id="SM00465">
    <property type="entry name" value="GIYc"/>
    <property type="match status" value="1"/>
</dbReference>
<evidence type="ECO:0000313" key="3">
    <source>
        <dbReference type="Proteomes" id="UP000288197"/>
    </source>
</evidence>
<dbReference type="Gene3D" id="3.40.1440.10">
    <property type="entry name" value="GIY-YIG endonuclease"/>
    <property type="match status" value="1"/>
</dbReference>
<dbReference type="OrthoDB" id="9807770at2"/>
<dbReference type="InterPro" id="IPR050190">
    <property type="entry name" value="UPF0213_domain"/>
</dbReference>
<keyword evidence="2" id="KW-0378">Hydrolase</keyword>
<organism evidence="2 3">
    <name type="scientific">Vagococcus fluvialis</name>
    <dbReference type="NCBI Taxonomy" id="2738"/>
    <lineage>
        <taxon>Bacteria</taxon>
        <taxon>Bacillati</taxon>
        <taxon>Bacillota</taxon>
        <taxon>Bacilli</taxon>
        <taxon>Lactobacillales</taxon>
        <taxon>Enterococcaceae</taxon>
        <taxon>Vagococcus</taxon>
    </lineage>
</organism>
<dbReference type="SUPFAM" id="SSF82771">
    <property type="entry name" value="GIY-YIG endonuclease"/>
    <property type="match status" value="1"/>
</dbReference>
<reference evidence="2 3" key="1">
    <citation type="submission" date="2017-05" db="EMBL/GenBank/DDBJ databases">
        <title>Vagococcus spp. assemblies.</title>
        <authorList>
            <person name="Gulvik C.A."/>
        </authorList>
    </citation>
    <scope>NUCLEOTIDE SEQUENCE [LARGE SCALE GENOMIC DNA]</scope>
    <source>
        <strain evidence="2 3">NCFB 2497</strain>
    </source>
</reference>
<dbReference type="CDD" id="cd10456">
    <property type="entry name" value="GIY-YIG_UPF0213"/>
    <property type="match status" value="1"/>
</dbReference>
<dbReference type="Pfam" id="PF01541">
    <property type="entry name" value="GIY-YIG"/>
    <property type="match status" value="1"/>
</dbReference>
<keyword evidence="2" id="KW-0540">Nuclease</keyword>
<dbReference type="RefSeq" id="WP_114289961.1">
    <property type="nucleotide sequence ID" value="NZ_CP081461.1"/>
</dbReference>
<dbReference type="AlphaFoldDB" id="A0A369AX68"/>
<dbReference type="Proteomes" id="UP000288197">
    <property type="component" value="Unassembled WGS sequence"/>
</dbReference>
<name>A0A369AX68_9ENTE</name>
<comment type="caution">
    <text evidence="2">The sequence shown here is derived from an EMBL/GenBank/DDBJ whole genome shotgun (WGS) entry which is preliminary data.</text>
</comment>
<dbReference type="PANTHER" id="PTHR34477:SF1">
    <property type="entry name" value="UPF0213 PROTEIN YHBQ"/>
    <property type="match status" value="1"/>
</dbReference>
<dbReference type="InterPro" id="IPR035901">
    <property type="entry name" value="GIY-YIG_endonuc_sf"/>
</dbReference>
<accession>A0A369AX68</accession>
<dbReference type="EMBL" id="NGJX01000008">
    <property type="protein sequence ID" value="RSU01196.1"/>
    <property type="molecule type" value="Genomic_DNA"/>
</dbReference>
<sequence>MATSKEHFFYVLHCKDNTYYAGYTTDLSRRLEEHNSGNGAKYTRLPKRRPAKMIYHESFETRSEATKAEYAFKQLTRKQKDIYIKNNKNSSI</sequence>
<evidence type="ECO:0000256" key="1">
    <source>
        <dbReference type="ARBA" id="ARBA00007435"/>
    </source>
</evidence>
<evidence type="ECO:0000313" key="2">
    <source>
        <dbReference type="EMBL" id="RSU01196.1"/>
    </source>
</evidence>
<keyword evidence="2" id="KW-0255">Endonuclease</keyword>
<gene>
    <name evidence="2" type="ORF">CBF32_08605</name>
</gene>